<dbReference type="Gene3D" id="3.80.10.10">
    <property type="entry name" value="Ribonuclease Inhibitor"/>
    <property type="match status" value="1"/>
</dbReference>
<name>A0A2T7PI75_POMCA</name>
<dbReference type="SMART" id="SM00368">
    <property type="entry name" value="LRR_RI"/>
    <property type="match status" value="6"/>
</dbReference>
<dbReference type="OrthoDB" id="120976at2759"/>
<feature type="compositionally biased region" description="Basic and acidic residues" evidence="2">
    <location>
        <begin position="75"/>
        <end position="101"/>
    </location>
</feature>
<dbReference type="AlphaFoldDB" id="A0A2T7PI75"/>
<feature type="domain" description="EF-hand" evidence="3">
    <location>
        <begin position="692"/>
        <end position="727"/>
    </location>
</feature>
<dbReference type="PROSITE" id="PS00018">
    <property type="entry name" value="EF_HAND_1"/>
    <property type="match status" value="1"/>
</dbReference>
<dbReference type="Gene3D" id="1.10.238.10">
    <property type="entry name" value="EF-hand"/>
    <property type="match status" value="1"/>
</dbReference>
<keyword evidence="5" id="KW-1185">Reference proteome</keyword>
<dbReference type="PANTHER" id="PTHR24114">
    <property type="entry name" value="LEUCINE RICH REPEAT FAMILY PROTEIN"/>
    <property type="match status" value="1"/>
</dbReference>
<feature type="region of interest" description="Disordered" evidence="2">
    <location>
        <begin position="305"/>
        <end position="366"/>
    </location>
</feature>
<dbReference type="SMART" id="SM00054">
    <property type="entry name" value="EFh"/>
    <property type="match status" value="2"/>
</dbReference>
<dbReference type="Proteomes" id="UP000245119">
    <property type="component" value="Linkage Group LG4"/>
</dbReference>
<protein>
    <recommendedName>
        <fullName evidence="3">EF-hand domain-containing protein</fullName>
    </recommendedName>
</protein>
<dbReference type="InterPro" id="IPR001611">
    <property type="entry name" value="Leu-rich_rpt"/>
</dbReference>
<dbReference type="InterPro" id="IPR011992">
    <property type="entry name" value="EF-hand-dom_pair"/>
</dbReference>
<organism evidence="4 5">
    <name type="scientific">Pomacea canaliculata</name>
    <name type="common">Golden apple snail</name>
    <dbReference type="NCBI Taxonomy" id="400727"/>
    <lineage>
        <taxon>Eukaryota</taxon>
        <taxon>Metazoa</taxon>
        <taxon>Spiralia</taxon>
        <taxon>Lophotrochozoa</taxon>
        <taxon>Mollusca</taxon>
        <taxon>Gastropoda</taxon>
        <taxon>Caenogastropoda</taxon>
        <taxon>Architaenioglossa</taxon>
        <taxon>Ampullarioidea</taxon>
        <taxon>Ampullariidae</taxon>
        <taxon>Pomacea</taxon>
    </lineage>
</organism>
<keyword evidence="1" id="KW-0106">Calcium</keyword>
<dbReference type="SUPFAM" id="SSF47473">
    <property type="entry name" value="EF-hand"/>
    <property type="match status" value="1"/>
</dbReference>
<feature type="region of interest" description="Disordered" evidence="2">
    <location>
        <begin position="1"/>
        <end position="103"/>
    </location>
</feature>
<dbReference type="PANTHER" id="PTHR24114:SF50">
    <property type="entry name" value="RNI-LIKE PROTEIN"/>
    <property type="match status" value="1"/>
</dbReference>
<dbReference type="Pfam" id="PF13499">
    <property type="entry name" value="EF-hand_7"/>
    <property type="match status" value="1"/>
</dbReference>
<evidence type="ECO:0000313" key="5">
    <source>
        <dbReference type="Proteomes" id="UP000245119"/>
    </source>
</evidence>
<feature type="compositionally biased region" description="Polar residues" evidence="2">
    <location>
        <begin position="148"/>
        <end position="164"/>
    </location>
</feature>
<dbReference type="CDD" id="cd00051">
    <property type="entry name" value="EFh"/>
    <property type="match status" value="1"/>
</dbReference>
<comment type="caution">
    <text evidence="4">The sequence shown here is derived from an EMBL/GenBank/DDBJ whole genome shotgun (WGS) entry which is preliminary data.</text>
</comment>
<gene>
    <name evidence="4" type="ORF">C0Q70_08580</name>
</gene>
<accession>A0A2T7PI75</accession>
<dbReference type="InterPro" id="IPR018247">
    <property type="entry name" value="EF_Hand_1_Ca_BS"/>
</dbReference>
<evidence type="ECO:0000259" key="3">
    <source>
        <dbReference type="PROSITE" id="PS50222"/>
    </source>
</evidence>
<dbReference type="EMBL" id="PZQS01000004">
    <property type="protein sequence ID" value="PVD33131.1"/>
    <property type="molecule type" value="Genomic_DNA"/>
</dbReference>
<evidence type="ECO:0000256" key="2">
    <source>
        <dbReference type="SAM" id="MobiDB-lite"/>
    </source>
</evidence>
<dbReference type="InterPro" id="IPR002048">
    <property type="entry name" value="EF_hand_dom"/>
</dbReference>
<dbReference type="GO" id="GO:0005509">
    <property type="term" value="F:calcium ion binding"/>
    <property type="evidence" value="ECO:0007669"/>
    <property type="project" value="InterPro"/>
</dbReference>
<evidence type="ECO:0000256" key="1">
    <source>
        <dbReference type="ARBA" id="ARBA00022837"/>
    </source>
</evidence>
<proteinExistence type="predicted"/>
<dbReference type="SUPFAM" id="SSF52047">
    <property type="entry name" value="RNI-like"/>
    <property type="match status" value="1"/>
</dbReference>
<reference evidence="4 5" key="1">
    <citation type="submission" date="2018-04" db="EMBL/GenBank/DDBJ databases">
        <title>The genome of golden apple snail Pomacea canaliculata provides insight into stress tolerance and invasive adaptation.</title>
        <authorList>
            <person name="Liu C."/>
            <person name="Liu B."/>
            <person name="Ren Y."/>
            <person name="Zhang Y."/>
            <person name="Wang H."/>
            <person name="Li S."/>
            <person name="Jiang F."/>
            <person name="Yin L."/>
            <person name="Zhang G."/>
            <person name="Qian W."/>
            <person name="Fan W."/>
        </authorList>
    </citation>
    <scope>NUCLEOTIDE SEQUENCE [LARGE SCALE GENOMIC DNA]</scope>
    <source>
        <strain evidence="4">SZHN2017</strain>
        <tissue evidence="4">Muscle</tissue>
    </source>
</reference>
<evidence type="ECO:0000313" key="4">
    <source>
        <dbReference type="EMBL" id="PVD33131.1"/>
    </source>
</evidence>
<dbReference type="Pfam" id="PF13516">
    <property type="entry name" value="LRR_6"/>
    <property type="match status" value="3"/>
</dbReference>
<dbReference type="InterPro" id="IPR032675">
    <property type="entry name" value="LRR_dom_sf"/>
</dbReference>
<feature type="domain" description="EF-hand" evidence="3">
    <location>
        <begin position="728"/>
        <end position="763"/>
    </location>
</feature>
<feature type="region of interest" description="Disordered" evidence="2">
    <location>
        <begin position="142"/>
        <end position="168"/>
    </location>
</feature>
<dbReference type="InterPro" id="IPR052394">
    <property type="entry name" value="LRR-containing"/>
</dbReference>
<dbReference type="PROSITE" id="PS50222">
    <property type="entry name" value="EF_HAND_2"/>
    <property type="match status" value="2"/>
</dbReference>
<sequence>MEKHPGTCAKTPCSRSCHGRRAADGAAKKKTAHAFSPTCQTSKGQGQVGAKQGIISPESTATKQGDGASMPTNRCHTEERSDAARRPAAEERRGVESERQEGLAVRARFESPCGSPVWGSSTLGSHKLWPCGTRRRLLDTHSVDKQTSRPSTALSAFSHGSNPNGRVYKKPLRSTAVVVVVVVGDTTRQRLSVGCCKVLRPTLPQRTTGDRYPPHHRSSAVDYILDAVFVVTSHRANRARGRCRPTLAGTERILGGACRGDVRLDTGDVQTSVLVKQQTIALPRPTGMSQPLLSRPVQVNKTVFRRHRSAFARNKPVPKTISRTSSRRSRAGSSQSKKPGDKGQSSASDSENEDTRTRVSDFDNQADIMDEKAWETDLEPEVPEANSTYDHSGRKLYLEECARLGVIPVSYFLRHMTSRQLHMKHHGLRPSDMLAMASVLVNLSDNHLNRCAGELCRILRLNDYLRRVTLAGNGFDDKAAEYFAEFIGASSHVEYLSLSRNSLCERAGQLLGPAISENSCLKELDLSWNQLRRRGAVAVANGIKNNVFMKKINLAWNGFGLEGAVALGDAIKGNSVLEEIDITNNRITTEGAVVIGKGLSANETLKVLKMGINPMQSAGCWGICAAILKNPNSVLQALDFSDVSVNKDFEEILQKVKEQLPGLRVKHGGMDVPLKPKTPVHPMVKLMTYINKNNIRLVDFFNKFDKDGSMSVTPDEFYQGLQETGITLTEEEFQQLLKDLDRDGDGEINYSELVIGHTDFQDKEKKMQTVMTTVRPMTS</sequence>